<dbReference type="Proteomes" id="UP000239649">
    <property type="component" value="Unassembled WGS sequence"/>
</dbReference>
<evidence type="ECO:0000313" key="7">
    <source>
        <dbReference type="Proteomes" id="UP000239649"/>
    </source>
</evidence>
<reference evidence="6 7" key="1">
    <citation type="journal article" date="2018" name="Plant J.">
        <title>Genome sequences of Chlorella sorokiniana UTEX 1602 and Micractinium conductrix SAG 241.80: implications to maltose excretion by a green alga.</title>
        <authorList>
            <person name="Arriola M.B."/>
            <person name="Velmurugan N."/>
            <person name="Zhang Y."/>
            <person name="Plunkett M.H."/>
            <person name="Hondzo H."/>
            <person name="Barney B.M."/>
        </authorList>
    </citation>
    <scope>NUCLEOTIDE SEQUENCE [LARGE SCALE GENOMIC DNA]</scope>
    <source>
        <strain evidence="6 7">SAG 241.80</strain>
    </source>
</reference>
<dbReference type="STRING" id="554055.A0A2P6VRQ8"/>
<proteinExistence type="predicted"/>
<dbReference type="PROSITE" id="PS50102">
    <property type="entry name" value="RRM"/>
    <property type="match status" value="2"/>
</dbReference>
<dbReference type="CDD" id="cd12325">
    <property type="entry name" value="RRM1_hnRNPA_hnRNPD_like"/>
    <property type="match status" value="1"/>
</dbReference>
<feature type="compositionally biased region" description="Gly residues" evidence="4">
    <location>
        <begin position="304"/>
        <end position="318"/>
    </location>
</feature>
<organism evidence="6 7">
    <name type="scientific">Micractinium conductrix</name>
    <dbReference type="NCBI Taxonomy" id="554055"/>
    <lineage>
        <taxon>Eukaryota</taxon>
        <taxon>Viridiplantae</taxon>
        <taxon>Chlorophyta</taxon>
        <taxon>core chlorophytes</taxon>
        <taxon>Trebouxiophyceae</taxon>
        <taxon>Chlorellales</taxon>
        <taxon>Chlorellaceae</taxon>
        <taxon>Chlorella clade</taxon>
        <taxon>Micractinium</taxon>
    </lineage>
</organism>
<evidence type="ECO:0000259" key="5">
    <source>
        <dbReference type="PROSITE" id="PS50102"/>
    </source>
</evidence>
<comment type="caution">
    <text evidence="6">The sequence shown here is derived from an EMBL/GenBank/DDBJ whole genome shotgun (WGS) entry which is preliminary data.</text>
</comment>
<dbReference type="SUPFAM" id="SSF54928">
    <property type="entry name" value="RNA-binding domain, RBD"/>
    <property type="match status" value="2"/>
</dbReference>
<feature type="region of interest" description="Disordered" evidence="4">
    <location>
        <begin position="163"/>
        <end position="209"/>
    </location>
</feature>
<dbReference type="GO" id="GO:0006417">
    <property type="term" value="P:regulation of translation"/>
    <property type="evidence" value="ECO:0007669"/>
    <property type="project" value="TreeGrafter"/>
</dbReference>
<sequence length="400" mass="40702">MSGSSTPSSAKLFLGGLSWDTTEEKLRDHFSKYGSIVEAVVMRDRQTGRPRGFGFVTFTAPEAADAVVQDIHVIDGRQIDAKKSVPQEQKPKARKVFVGGLSPETTEDQFRDYFSQYGEVVEAQIMQDHMSGRSRGFGFVTFAEDASAENVFATGTMHDLGGKKVEVKPATPKGSGSLARPAGGAPSGRPGPGAGASGAGGRAMPPFGGPGGPGSAAMFGSPPGPYGGYGMYGYPPAGMMPTAAAFGMQYGSSMGGQMHGGMAAHSPYMMMAGMPQMGSYPPPGAAFGFPPGGALTGPAFPPTHGGGGGRSGGGGGAQGTPFAMAQQQAGQQHMQGQPQQSQQYPRPVRMMSRTGSRGAGKVDSASSLEHHGGGDAAHAGAAAHSMGAVQAQLGKLALAE</sequence>
<evidence type="ECO:0000256" key="3">
    <source>
        <dbReference type="PROSITE-ProRule" id="PRU00176"/>
    </source>
</evidence>
<dbReference type="GO" id="GO:0003729">
    <property type="term" value="F:mRNA binding"/>
    <property type="evidence" value="ECO:0007669"/>
    <property type="project" value="TreeGrafter"/>
</dbReference>
<dbReference type="InterPro" id="IPR000504">
    <property type="entry name" value="RRM_dom"/>
</dbReference>
<gene>
    <name evidence="6" type="primary">g647</name>
    <name evidence="6" type="ORF">C2E20_0647</name>
</gene>
<dbReference type="FunFam" id="3.30.70.330:FF:000051">
    <property type="entry name" value="Heterogeneous nuclear ribonucleoprotein 1"/>
    <property type="match status" value="1"/>
</dbReference>
<keyword evidence="7" id="KW-1185">Reference proteome</keyword>
<dbReference type="SMART" id="SM00360">
    <property type="entry name" value="RRM"/>
    <property type="match status" value="2"/>
</dbReference>
<name>A0A2P6VRQ8_9CHLO</name>
<feature type="region of interest" description="Disordered" evidence="4">
    <location>
        <begin position="301"/>
        <end position="387"/>
    </location>
</feature>
<dbReference type="Gene3D" id="3.30.70.330">
    <property type="match status" value="2"/>
</dbReference>
<dbReference type="AlphaFoldDB" id="A0A2P6VRQ8"/>
<feature type="compositionally biased region" description="Low complexity" evidence="4">
    <location>
        <begin position="174"/>
        <end position="188"/>
    </location>
</feature>
<evidence type="ECO:0000256" key="4">
    <source>
        <dbReference type="SAM" id="MobiDB-lite"/>
    </source>
</evidence>
<feature type="domain" description="RRM" evidence="5">
    <location>
        <begin position="10"/>
        <end position="103"/>
    </location>
</feature>
<evidence type="ECO:0000256" key="1">
    <source>
        <dbReference type="ARBA" id="ARBA00022737"/>
    </source>
</evidence>
<keyword evidence="2 3" id="KW-0694">RNA-binding</keyword>
<feature type="compositionally biased region" description="Gly residues" evidence="4">
    <location>
        <begin position="190"/>
        <end position="201"/>
    </location>
</feature>
<dbReference type="OrthoDB" id="1875751at2759"/>
<dbReference type="EMBL" id="LHPF02000001">
    <property type="protein sequence ID" value="PSC76786.1"/>
    <property type="molecule type" value="Genomic_DNA"/>
</dbReference>
<dbReference type="PANTHER" id="PTHR48032:SF6">
    <property type="entry name" value="RNA-BINDING (RRM_RBD_RNP MOTIFS) FAMILY PROTEIN"/>
    <property type="match status" value="1"/>
</dbReference>
<dbReference type="CDD" id="cd12330">
    <property type="entry name" value="RRM2_Hrp1p"/>
    <property type="match status" value="1"/>
</dbReference>
<evidence type="ECO:0000313" key="6">
    <source>
        <dbReference type="EMBL" id="PSC76786.1"/>
    </source>
</evidence>
<dbReference type="InterPro" id="IPR035979">
    <property type="entry name" value="RBD_domain_sf"/>
</dbReference>
<feature type="domain" description="RRM" evidence="5">
    <location>
        <begin position="94"/>
        <end position="172"/>
    </location>
</feature>
<accession>A0A2P6VRQ8</accession>
<feature type="compositionally biased region" description="Low complexity" evidence="4">
    <location>
        <begin position="324"/>
        <end position="343"/>
    </location>
</feature>
<protein>
    <submittedName>
        <fullName evidence="6">Heterogeneous nuclear ribonucleo 1</fullName>
    </submittedName>
</protein>
<dbReference type="InterPro" id="IPR012677">
    <property type="entry name" value="Nucleotide-bd_a/b_plait_sf"/>
</dbReference>
<keyword evidence="1" id="KW-0677">Repeat</keyword>
<dbReference type="Pfam" id="PF00076">
    <property type="entry name" value="RRM_1"/>
    <property type="match status" value="2"/>
</dbReference>
<evidence type="ECO:0000256" key="2">
    <source>
        <dbReference type="ARBA" id="ARBA00022884"/>
    </source>
</evidence>
<dbReference type="PANTHER" id="PTHR48032">
    <property type="entry name" value="RNA-BINDING PROTEIN MUSASHI HOMOLOG RBP6"/>
    <property type="match status" value="1"/>
</dbReference>